<evidence type="ECO:0000313" key="2">
    <source>
        <dbReference type="EMBL" id="ROR27132.1"/>
    </source>
</evidence>
<dbReference type="Pfam" id="PF09581">
    <property type="entry name" value="Spore_III_AF"/>
    <property type="match status" value="1"/>
</dbReference>
<dbReference type="OrthoDB" id="1779586at2"/>
<keyword evidence="3" id="KW-1185">Reference proteome</keyword>
<reference evidence="2 3" key="1">
    <citation type="submission" date="2018-11" db="EMBL/GenBank/DDBJ databases">
        <title>Genomic Encyclopedia of Type Strains, Phase IV (KMG-IV): sequencing the most valuable type-strain genomes for metagenomic binning, comparative biology and taxonomic classification.</title>
        <authorList>
            <person name="Goeker M."/>
        </authorList>
    </citation>
    <scope>NUCLEOTIDE SEQUENCE [LARGE SCALE GENOMIC DNA]</scope>
    <source>
        <strain evidence="2 3">DSM 26537</strain>
    </source>
</reference>
<dbReference type="EMBL" id="RJVG01000007">
    <property type="protein sequence ID" value="ROR27132.1"/>
    <property type="molecule type" value="Genomic_DNA"/>
</dbReference>
<dbReference type="InterPro" id="IPR014245">
    <property type="entry name" value="Spore_III_AF"/>
</dbReference>
<keyword evidence="1" id="KW-0472">Membrane</keyword>
<comment type="caution">
    <text evidence="2">The sequence shown here is derived from an EMBL/GenBank/DDBJ whole genome shotgun (WGS) entry which is preliminary data.</text>
</comment>
<gene>
    <name evidence="2" type="ORF">EDD66_10746</name>
</gene>
<keyword evidence="1" id="KW-0812">Transmembrane</keyword>
<dbReference type="RefSeq" id="WP_123609830.1">
    <property type="nucleotide sequence ID" value="NZ_RJVG01000007.1"/>
</dbReference>
<proteinExistence type="predicted"/>
<keyword evidence="1" id="KW-1133">Transmembrane helix</keyword>
<feature type="transmembrane region" description="Helical" evidence="1">
    <location>
        <begin position="7"/>
        <end position="27"/>
    </location>
</feature>
<accession>A0A3N1XPU8</accession>
<protein>
    <submittedName>
        <fullName evidence="2">Stage III sporulation protein AF</fullName>
    </submittedName>
</protein>
<evidence type="ECO:0000313" key="3">
    <source>
        <dbReference type="Proteomes" id="UP000273083"/>
    </source>
</evidence>
<name>A0A3N1XPU8_9FIRM</name>
<evidence type="ECO:0000256" key="1">
    <source>
        <dbReference type="SAM" id="Phobius"/>
    </source>
</evidence>
<organism evidence="2 3">
    <name type="scientific">Mobilisporobacter senegalensis</name>
    <dbReference type="NCBI Taxonomy" id="1329262"/>
    <lineage>
        <taxon>Bacteria</taxon>
        <taxon>Bacillati</taxon>
        <taxon>Bacillota</taxon>
        <taxon>Clostridia</taxon>
        <taxon>Lachnospirales</taxon>
        <taxon>Lachnospiraceae</taxon>
        <taxon>Mobilisporobacter</taxon>
    </lineage>
</organism>
<dbReference type="AlphaFoldDB" id="A0A3N1XPU8"/>
<feature type="transmembrane region" description="Helical" evidence="1">
    <location>
        <begin position="33"/>
        <end position="54"/>
    </location>
</feature>
<sequence length="215" mass="25154">MDAIYDAVKTIVIYLILVAIVMNLLGTSSYKKYVSMFTGMLLIYIVITPVMKLFNLTDSMDYHIEENYFKVEAKDMNAKIFNVDEEQKSYIIEEYRVKLEQQIEEKLNKRDLTLKRCDLVVDEDMSSTGFGTVLEIDIFAKELKEENMKDRKTNMIIEEISIEEIKIGKNKEEEQESNPGVPKTDSVLEIEIKKELAQFYNLDTNMVHVDIDYRE</sequence>
<dbReference type="Proteomes" id="UP000273083">
    <property type="component" value="Unassembled WGS sequence"/>
</dbReference>